<evidence type="ECO:0000313" key="1">
    <source>
        <dbReference type="EMBL" id="GAI63314.1"/>
    </source>
</evidence>
<proteinExistence type="predicted"/>
<comment type="caution">
    <text evidence="1">The sequence shown here is derived from an EMBL/GenBank/DDBJ whole genome shotgun (WGS) entry which is preliminary data.</text>
</comment>
<dbReference type="EMBL" id="BARV01046132">
    <property type="protein sequence ID" value="GAI63314.1"/>
    <property type="molecule type" value="Genomic_DNA"/>
</dbReference>
<reference evidence="1" key="1">
    <citation type="journal article" date="2014" name="Front. Microbiol.">
        <title>High frequency of phylogenetically diverse reductive dehalogenase-homologous genes in deep subseafloor sedimentary metagenomes.</title>
        <authorList>
            <person name="Kawai M."/>
            <person name="Futagami T."/>
            <person name="Toyoda A."/>
            <person name="Takaki Y."/>
            <person name="Nishi S."/>
            <person name="Hori S."/>
            <person name="Arai W."/>
            <person name="Tsubouchi T."/>
            <person name="Morono Y."/>
            <person name="Uchiyama I."/>
            <person name="Ito T."/>
            <person name="Fujiyama A."/>
            <person name="Inagaki F."/>
            <person name="Takami H."/>
        </authorList>
    </citation>
    <scope>NUCLEOTIDE SEQUENCE</scope>
    <source>
        <strain evidence="1">Expedition CK06-06</strain>
    </source>
</reference>
<dbReference type="AlphaFoldDB" id="X1S670"/>
<protein>
    <submittedName>
        <fullName evidence="1">Uncharacterized protein</fullName>
    </submittedName>
</protein>
<organism evidence="1">
    <name type="scientific">marine sediment metagenome</name>
    <dbReference type="NCBI Taxonomy" id="412755"/>
    <lineage>
        <taxon>unclassified sequences</taxon>
        <taxon>metagenomes</taxon>
        <taxon>ecological metagenomes</taxon>
    </lineage>
</organism>
<sequence>ATPQRSTIQINAIEDIEFHIVLNIPMIIS</sequence>
<accession>X1S670</accession>
<gene>
    <name evidence="1" type="ORF">S06H3_67053</name>
</gene>
<feature type="non-terminal residue" evidence="1">
    <location>
        <position position="1"/>
    </location>
</feature>
<name>X1S670_9ZZZZ</name>